<comment type="caution">
    <text evidence="1">The sequence shown here is derived from an EMBL/GenBank/DDBJ whole genome shotgun (WGS) entry which is preliminary data.</text>
</comment>
<reference evidence="1 2" key="1">
    <citation type="submission" date="2019-12" db="EMBL/GenBank/DDBJ databases">
        <title>Genomic-based taxomic classification of the family Erythrobacteraceae.</title>
        <authorList>
            <person name="Xu L."/>
        </authorList>
    </citation>
    <scope>NUCLEOTIDE SEQUENCE [LARGE SCALE GENOMIC DNA]</scope>
    <source>
        <strain evidence="1 2">JCM 17802</strain>
    </source>
</reference>
<gene>
    <name evidence="1" type="ORF">GRI36_03670</name>
</gene>
<dbReference type="Gene3D" id="1.20.58.320">
    <property type="entry name" value="TPR-like"/>
    <property type="match status" value="1"/>
</dbReference>
<dbReference type="Gene3D" id="1.25.40.10">
    <property type="entry name" value="Tetratricopeptide repeat domain"/>
    <property type="match status" value="1"/>
</dbReference>
<evidence type="ECO:0000313" key="1">
    <source>
        <dbReference type="EMBL" id="MXO55975.1"/>
    </source>
</evidence>
<dbReference type="AlphaFoldDB" id="A0A6I4SJY2"/>
<dbReference type="Proteomes" id="UP000468943">
    <property type="component" value="Unassembled WGS sequence"/>
</dbReference>
<keyword evidence="2" id="KW-1185">Reference proteome</keyword>
<protein>
    <submittedName>
        <fullName evidence="1">DUF924 family protein</fullName>
    </submittedName>
</protein>
<name>A0A6I4SJY2_9SPHN</name>
<accession>A0A6I4SJY2</accession>
<organism evidence="1 2">
    <name type="scientific">Pontixanthobacter gangjinensis</name>
    <dbReference type="NCBI Taxonomy" id="1028742"/>
    <lineage>
        <taxon>Bacteria</taxon>
        <taxon>Pseudomonadati</taxon>
        <taxon>Pseudomonadota</taxon>
        <taxon>Alphaproteobacteria</taxon>
        <taxon>Sphingomonadales</taxon>
        <taxon>Erythrobacteraceae</taxon>
        <taxon>Pontixanthobacter</taxon>
    </lineage>
</organism>
<dbReference type="Pfam" id="PF06041">
    <property type="entry name" value="DUF924"/>
    <property type="match status" value="1"/>
</dbReference>
<dbReference type="EMBL" id="WTYS01000001">
    <property type="protein sequence ID" value="MXO55975.1"/>
    <property type="molecule type" value="Genomic_DNA"/>
</dbReference>
<dbReference type="SUPFAM" id="SSF48452">
    <property type="entry name" value="TPR-like"/>
    <property type="match status" value="1"/>
</dbReference>
<dbReference type="InterPro" id="IPR010323">
    <property type="entry name" value="DUF924"/>
</dbReference>
<dbReference type="InterPro" id="IPR011990">
    <property type="entry name" value="TPR-like_helical_dom_sf"/>
</dbReference>
<dbReference type="OrthoDB" id="7593450at2"/>
<evidence type="ECO:0000313" key="2">
    <source>
        <dbReference type="Proteomes" id="UP000468943"/>
    </source>
</evidence>
<proteinExistence type="predicted"/>
<sequence length="201" mass="22737">MLTSACLSRTAKPAESFQVTDPRPGWAKFLLQTWFEELGPKDWFGSSDAVDAMLRERFEDTLHTLSDRPASDFQTGTTTAQAAILLFDQVPRNLYRGTAQAFAYDPLALQLAKDFITSGRDAQLPDAQRQFIAMPLMHSEELSDQDASLAYFTEHLPDNSSFAKSHHEMIERFSRFPHRNEAIGRSTTKAEQRAIDDGFSW</sequence>